<sequence>MVVPWCDQLKVLTHGSVGGFWTHCGWNSTLEGVYGGVPMLTFPLIFDQVPNSRQIVKKWRIGWRLKRMGVEDELVTRDEICQVVKRLMDGGQSEVTEFRGRAQELGKI</sequence>
<dbReference type="PANTHER" id="PTHR48045:SF22">
    <property type="entry name" value="UDP-GLUCURONOSYL_UDP-GLUCOSYLTRANSFERASE"/>
    <property type="match status" value="1"/>
</dbReference>
<dbReference type="AlphaFoldDB" id="A0AAV0IRI5"/>
<gene>
    <name evidence="2" type="ORF">LITE_LOCUS10464</name>
</gene>
<dbReference type="SUPFAM" id="SSF53756">
    <property type="entry name" value="UDP-Glycosyltransferase/glycogen phosphorylase"/>
    <property type="match status" value="1"/>
</dbReference>
<keyword evidence="1" id="KW-0808">Transferase</keyword>
<dbReference type="EMBL" id="CAMGYJ010000004">
    <property type="protein sequence ID" value="CAI0399754.1"/>
    <property type="molecule type" value="Genomic_DNA"/>
</dbReference>
<proteinExistence type="predicted"/>
<accession>A0AAV0IRI5</accession>
<evidence type="ECO:0000313" key="2">
    <source>
        <dbReference type="EMBL" id="CAI0399754.1"/>
    </source>
</evidence>
<comment type="caution">
    <text evidence="2">The sequence shown here is derived from an EMBL/GenBank/DDBJ whole genome shotgun (WGS) entry which is preliminary data.</text>
</comment>
<dbReference type="PANTHER" id="PTHR48045">
    <property type="entry name" value="UDP-GLYCOSYLTRANSFERASE 72B1"/>
    <property type="match status" value="1"/>
</dbReference>
<evidence type="ECO:0000313" key="3">
    <source>
        <dbReference type="Proteomes" id="UP001154282"/>
    </source>
</evidence>
<reference evidence="2" key="1">
    <citation type="submission" date="2022-08" db="EMBL/GenBank/DDBJ databases">
        <authorList>
            <person name="Gutierrez-Valencia J."/>
        </authorList>
    </citation>
    <scope>NUCLEOTIDE SEQUENCE</scope>
</reference>
<protein>
    <submittedName>
        <fullName evidence="2">Uncharacterized protein</fullName>
    </submittedName>
</protein>
<dbReference type="GO" id="GO:0008194">
    <property type="term" value="F:UDP-glycosyltransferase activity"/>
    <property type="evidence" value="ECO:0007669"/>
    <property type="project" value="InterPro"/>
</dbReference>
<evidence type="ECO:0000256" key="1">
    <source>
        <dbReference type="ARBA" id="ARBA00022679"/>
    </source>
</evidence>
<name>A0AAV0IRI5_9ROSI</name>
<dbReference type="Pfam" id="PF00201">
    <property type="entry name" value="UDPGT"/>
    <property type="match status" value="1"/>
</dbReference>
<dbReference type="CDD" id="cd03784">
    <property type="entry name" value="GT1_Gtf-like"/>
    <property type="match status" value="1"/>
</dbReference>
<dbReference type="Proteomes" id="UP001154282">
    <property type="component" value="Unassembled WGS sequence"/>
</dbReference>
<organism evidence="2 3">
    <name type="scientific">Linum tenue</name>
    <dbReference type="NCBI Taxonomy" id="586396"/>
    <lineage>
        <taxon>Eukaryota</taxon>
        <taxon>Viridiplantae</taxon>
        <taxon>Streptophyta</taxon>
        <taxon>Embryophyta</taxon>
        <taxon>Tracheophyta</taxon>
        <taxon>Spermatophyta</taxon>
        <taxon>Magnoliopsida</taxon>
        <taxon>eudicotyledons</taxon>
        <taxon>Gunneridae</taxon>
        <taxon>Pentapetalae</taxon>
        <taxon>rosids</taxon>
        <taxon>fabids</taxon>
        <taxon>Malpighiales</taxon>
        <taxon>Linaceae</taxon>
        <taxon>Linum</taxon>
    </lineage>
</organism>
<keyword evidence="3" id="KW-1185">Reference proteome</keyword>
<dbReference type="InterPro" id="IPR002213">
    <property type="entry name" value="UDP_glucos_trans"/>
</dbReference>
<dbReference type="Gene3D" id="3.40.50.2000">
    <property type="entry name" value="Glycogen Phosphorylase B"/>
    <property type="match status" value="1"/>
</dbReference>